<proteinExistence type="predicted"/>
<dbReference type="InterPro" id="IPR039683">
    <property type="entry name" value="Lsm12-like"/>
</dbReference>
<dbReference type="Pfam" id="PF21166">
    <property type="entry name" value="LSM12_LSM"/>
    <property type="match status" value="1"/>
</dbReference>
<dbReference type="Proteomes" id="UP000694888">
    <property type="component" value="Unplaced"/>
</dbReference>
<dbReference type="Pfam" id="PF09793">
    <property type="entry name" value="AD"/>
    <property type="match status" value="1"/>
</dbReference>
<evidence type="ECO:0000313" key="2">
    <source>
        <dbReference type="Proteomes" id="UP000694888"/>
    </source>
</evidence>
<accession>A0ABM0JC84</accession>
<dbReference type="InterPro" id="IPR019181">
    <property type="entry name" value="LSM12_ABD"/>
</dbReference>
<gene>
    <name evidence="3" type="primary">LOC101862389</name>
</gene>
<protein>
    <submittedName>
        <fullName evidence="3">Protein LSM12 homolog</fullName>
    </submittedName>
</protein>
<dbReference type="InterPro" id="IPR048478">
    <property type="entry name" value="LSM12_LSM"/>
</dbReference>
<evidence type="ECO:0000313" key="3">
    <source>
        <dbReference type="RefSeq" id="XP_005090353.1"/>
    </source>
</evidence>
<keyword evidence="2" id="KW-1185">Reference proteome</keyword>
<dbReference type="PANTHER" id="PTHR13542">
    <property type="entry name" value="LSM12 HOMOLOG"/>
    <property type="match status" value="1"/>
</dbReference>
<organism evidence="2 3">
    <name type="scientific">Aplysia californica</name>
    <name type="common">California sea hare</name>
    <dbReference type="NCBI Taxonomy" id="6500"/>
    <lineage>
        <taxon>Eukaryota</taxon>
        <taxon>Metazoa</taxon>
        <taxon>Spiralia</taxon>
        <taxon>Lophotrochozoa</taxon>
        <taxon>Mollusca</taxon>
        <taxon>Gastropoda</taxon>
        <taxon>Heterobranchia</taxon>
        <taxon>Euthyneura</taxon>
        <taxon>Tectipleura</taxon>
        <taxon>Aplysiida</taxon>
        <taxon>Aplysioidea</taxon>
        <taxon>Aplysiidae</taxon>
        <taxon>Aplysia</taxon>
    </lineage>
</organism>
<dbReference type="SMART" id="SM00995">
    <property type="entry name" value="AD"/>
    <property type="match status" value="1"/>
</dbReference>
<dbReference type="RefSeq" id="XP_005090353.1">
    <property type="nucleotide sequence ID" value="XM_005090296.3"/>
</dbReference>
<dbReference type="GeneID" id="101862389"/>
<dbReference type="PROSITE" id="PS52001">
    <property type="entry name" value="AD"/>
    <property type="match status" value="1"/>
</dbReference>
<name>A0ABM0JC84_APLCA</name>
<sequence length="193" mass="21956">MRKTLDMIMNPAESCEYFSIGSLIRIEDCHKEKYEGAVKSFDYATKILSIETPSPSVAQLSDIYIFNLDYVANIEILEEKSGTPEPLPFINVKKISQRLAEQERDRLRQKTYIGVGVTPEGQRLMNTISKTISDCRWHDMDIVVLGEVTIKPPYGPKNLECVEGSKALQHISKIVEKHYDFEAKQGRAPPVQH</sequence>
<reference evidence="3" key="1">
    <citation type="submission" date="2025-08" db="UniProtKB">
        <authorList>
            <consortium name="RefSeq"/>
        </authorList>
    </citation>
    <scope>IDENTIFICATION</scope>
</reference>
<evidence type="ECO:0000259" key="1">
    <source>
        <dbReference type="PROSITE" id="PS52001"/>
    </source>
</evidence>
<dbReference type="InterPro" id="IPR047574">
    <property type="entry name" value="AD"/>
</dbReference>
<feature type="domain" description="AD" evidence="1">
    <location>
        <begin position="88"/>
        <end position="183"/>
    </location>
</feature>